<reference evidence="1" key="1">
    <citation type="submission" date="2018-02" db="EMBL/GenBank/DDBJ databases">
        <title>Rhizophora mucronata_Transcriptome.</title>
        <authorList>
            <person name="Meera S.P."/>
            <person name="Sreeshan A."/>
            <person name="Augustine A."/>
        </authorList>
    </citation>
    <scope>NUCLEOTIDE SEQUENCE</scope>
    <source>
        <tissue evidence="1">Leaf</tissue>
    </source>
</reference>
<sequence>MKKKYRAKIQIKIKRKTALRFMFFRDTKREKMMPNDNIDIKLSRQYFLIRPILDPKFRNQFMQVNCHFN</sequence>
<name>A0A2P2R411_RHIMU</name>
<accession>A0A2P2R411</accession>
<dbReference type="AlphaFoldDB" id="A0A2P2R411"/>
<proteinExistence type="predicted"/>
<protein>
    <submittedName>
        <fullName evidence="1">Uncharacterized protein</fullName>
    </submittedName>
</protein>
<evidence type="ECO:0000313" key="1">
    <source>
        <dbReference type="EMBL" id="MBX74006.1"/>
    </source>
</evidence>
<dbReference type="EMBL" id="GGEC01093522">
    <property type="protein sequence ID" value="MBX74006.1"/>
    <property type="molecule type" value="Transcribed_RNA"/>
</dbReference>
<organism evidence="1">
    <name type="scientific">Rhizophora mucronata</name>
    <name type="common">Asiatic mangrove</name>
    <dbReference type="NCBI Taxonomy" id="61149"/>
    <lineage>
        <taxon>Eukaryota</taxon>
        <taxon>Viridiplantae</taxon>
        <taxon>Streptophyta</taxon>
        <taxon>Embryophyta</taxon>
        <taxon>Tracheophyta</taxon>
        <taxon>Spermatophyta</taxon>
        <taxon>Magnoliopsida</taxon>
        <taxon>eudicotyledons</taxon>
        <taxon>Gunneridae</taxon>
        <taxon>Pentapetalae</taxon>
        <taxon>rosids</taxon>
        <taxon>fabids</taxon>
        <taxon>Malpighiales</taxon>
        <taxon>Rhizophoraceae</taxon>
        <taxon>Rhizophora</taxon>
    </lineage>
</organism>